<feature type="compositionally biased region" description="Polar residues" evidence="1">
    <location>
        <begin position="44"/>
        <end position="59"/>
    </location>
</feature>
<evidence type="ECO:0000313" key="2">
    <source>
        <dbReference type="EMBL" id="CZS91852.1"/>
    </source>
</evidence>
<accession>A0A1E1K1I5</accession>
<organism evidence="2 3">
    <name type="scientific">Rhynchosporium agropyri</name>
    <dbReference type="NCBI Taxonomy" id="914238"/>
    <lineage>
        <taxon>Eukaryota</taxon>
        <taxon>Fungi</taxon>
        <taxon>Dikarya</taxon>
        <taxon>Ascomycota</taxon>
        <taxon>Pezizomycotina</taxon>
        <taxon>Leotiomycetes</taxon>
        <taxon>Helotiales</taxon>
        <taxon>Ploettnerulaceae</taxon>
        <taxon>Rhynchosporium</taxon>
    </lineage>
</organism>
<feature type="region of interest" description="Disordered" evidence="1">
    <location>
        <begin position="103"/>
        <end position="142"/>
    </location>
</feature>
<dbReference type="AlphaFoldDB" id="A0A1E1K1I5"/>
<protein>
    <submittedName>
        <fullName evidence="2">Uncharacterized protein</fullName>
    </submittedName>
</protein>
<dbReference type="OrthoDB" id="3505129at2759"/>
<evidence type="ECO:0000256" key="1">
    <source>
        <dbReference type="SAM" id="MobiDB-lite"/>
    </source>
</evidence>
<sequence length="355" mass="39629">MPANPRNSKLAISTIPEIDEYDEDYDSFDSMTALVPLGTAPRNAKTSSSGKESWSLVSKTRVSNTRVLDSVVYHDAAESFSYETSGSKDKTILQSAYFKDPSKAPAGKSVLQSSFFKDNPKPSREKSTMPSFPIKDDPKRPRVKTLMPSARARDAPQSTRMKSAMPSITFDPSELKNYMTTKVDKAMSRRQTSYATLPPKEQAKQLVWAVEKIDEMAPCPDQYAWKRVDQDGWGGFVCSAGAHAMLDQHLAEGRGAILILGVLKQLGGEGAQRCGPWYPHPTIANCYIWIPGTEVQGVRFYDHPSFFGSGKQRARAKWEYYSSNPDTALMDRMNYEFPEQVPPQAWEFAKDGPKP</sequence>
<reference evidence="3" key="1">
    <citation type="submission" date="2016-03" db="EMBL/GenBank/DDBJ databases">
        <authorList>
            <person name="Guldener U."/>
        </authorList>
    </citation>
    <scope>NUCLEOTIDE SEQUENCE [LARGE SCALE GENOMIC DNA]</scope>
    <source>
        <strain evidence="3">04CH-RAC-A.6.1</strain>
    </source>
</reference>
<name>A0A1E1K1I5_9HELO</name>
<feature type="compositionally biased region" description="Basic and acidic residues" evidence="1">
    <location>
        <begin position="118"/>
        <end position="127"/>
    </location>
</feature>
<dbReference type="EMBL" id="FJUX01000010">
    <property type="protein sequence ID" value="CZS91852.1"/>
    <property type="molecule type" value="Genomic_DNA"/>
</dbReference>
<keyword evidence="3" id="KW-1185">Reference proteome</keyword>
<gene>
    <name evidence="2" type="ORF">RAG0_02398</name>
</gene>
<feature type="region of interest" description="Disordered" evidence="1">
    <location>
        <begin position="39"/>
        <end position="59"/>
    </location>
</feature>
<evidence type="ECO:0000313" key="3">
    <source>
        <dbReference type="Proteomes" id="UP000178912"/>
    </source>
</evidence>
<proteinExistence type="predicted"/>
<dbReference type="Proteomes" id="UP000178912">
    <property type="component" value="Unassembled WGS sequence"/>
</dbReference>